<dbReference type="SMART" id="SM00283">
    <property type="entry name" value="MA"/>
    <property type="match status" value="1"/>
</dbReference>
<sequence>MRNGLDKRLIDEISESLSHLERGTLSIKEVSNVISKLVEQVESIFVRNNQILSKDVEILYEVSGDLKGFVKEFKPIIDQMSIISEEYESLLESLSKIRDYLENIEGIASHTELIAINASIEAARAGESGRNFAVVANEIRSMAKNTFRSINEIKELDKEIEPKLTALKHSIDAMRNIQKKMDQLMEDINQVIKISDELKEISTVQSKVVEEVRGLSGVSAAIKRINEIFRKAQGILALTFSRVFSR</sequence>
<name>A0ABY1N9L3_9BACT</name>
<keyword evidence="4" id="KW-0175">Coiled coil</keyword>
<dbReference type="Pfam" id="PF00015">
    <property type="entry name" value="MCPsignal"/>
    <property type="match status" value="1"/>
</dbReference>
<gene>
    <name evidence="6" type="ORF">SAMN06265339_0153</name>
</gene>
<dbReference type="InterPro" id="IPR004089">
    <property type="entry name" value="MCPsignal_dom"/>
</dbReference>
<dbReference type="InterPro" id="IPR051310">
    <property type="entry name" value="MCP_chemotaxis"/>
</dbReference>
<evidence type="ECO:0000256" key="4">
    <source>
        <dbReference type="SAM" id="Coils"/>
    </source>
</evidence>
<accession>A0ABY1N9L3</accession>
<dbReference type="PRINTS" id="PR00260">
    <property type="entry name" value="CHEMTRNSDUCR"/>
</dbReference>
<evidence type="ECO:0000256" key="1">
    <source>
        <dbReference type="ARBA" id="ARBA00022500"/>
    </source>
</evidence>
<keyword evidence="1" id="KW-0145">Chemotaxis</keyword>
<feature type="coiled-coil region" evidence="4">
    <location>
        <begin position="167"/>
        <end position="194"/>
    </location>
</feature>
<dbReference type="PANTHER" id="PTHR43531:SF11">
    <property type="entry name" value="METHYL-ACCEPTING CHEMOTAXIS PROTEIN 3"/>
    <property type="match status" value="1"/>
</dbReference>
<dbReference type="Gene3D" id="1.10.287.950">
    <property type="entry name" value="Methyl-accepting chemotaxis protein"/>
    <property type="match status" value="1"/>
</dbReference>
<keyword evidence="3" id="KW-0807">Transducer</keyword>
<evidence type="ECO:0000256" key="2">
    <source>
        <dbReference type="ARBA" id="ARBA00029447"/>
    </source>
</evidence>
<organism evidence="6 7">
    <name type="scientific">Desulfurobacterium pacificum</name>
    <dbReference type="NCBI Taxonomy" id="240166"/>
    <lineage>
        <taxon>Bacteria</taxon>
        <taxon>Pseudomonadati</taxon>
        <taxon>Aquificota</taxon>
        <taxon>Aquificia</taxon>
        <taxon>Desulfurobacteriales</taxon>
        <taxon>Desulfurobacteriaceae</taxon>
        <taxon>Desulfurobacterium</taxon>
    </lineage>
</organism>
<dbReference type="PANTHER" id="PTHR43531">
    <property type="entry name" value="PROTEIN ICFG"/>
    <property type="match status" value="1"/>
</dbReference>
<keyword evidence="7" id="KW-1185">Reference proteome</keyword>
<dbReference type="InterPro" id="IPR004090">
    <property type="entry name" value="Chemotax_Me-accpt_rcpt"/>
</dbReference>
<evidence type="ECO:0000259" key="5">
    <source>
        <dbReference type="PROSITE" id="PS50111"/>
    </source>
</evidence>
<protein>
    <submittedName>
        <fullName evidence="6">Methyl-accepting chemotaxis protein</fullName>
    </submittedName>
</protein>
<dbReference type="RefSeq" id="WP_283399663.1">
    <property type="nucleotide sequence ID" value="NZ_FXUB01000001.1"/>
</dbReference>
<proteinExistence type="inferred from homology"/>
<reference evidence="6 7" key="1">
    <citation type="submission" date="2017-05" db="EMBL/GenBank/DDBJ databases">
        <authorList>
            <person name="Varghese N."/>
            <person name="Submissions S."/>
        </authorList>
    </citation>
    <scope>NUCLEOTIDE SEQUENCE [LARGE SCALE GENOMIC DNA]</scope>
    <source>
        <strain evidence="6 7">DSM 15522</strain>
    </source>
</reference>
<evidence type="ECO:0000313" key="6">
    <source>
        <dbReference type="EMBL" id="SMP03877.1"/>
    </source>
</evidence>
<evidence type="ECO:0000313" key="7">
    <source>
        <dbReference type="Proteomes" id="UP001157911"/>
    </source>
</evidence>
<dbReference type="Proteomes" id="UP001157911">
    <property type="component" value="Unassembled WGS sequence"/>
</dbReference>
<dbReference type="PROSITE" id="PS50111">
    <property type="entry name" value="CHEMOTAXIS_TRANSDUC_2"/>
    <property type="match status" value="1"/>
</dbReference>
<feature type="domain" description="Methyl-accepting transducer" evidence="5">
    <location>
        <begin position="1"/>
        <end position="237"/>
    </location>
</feature>
<comment type="similarity">
    <text evidence="2">Belongs to the methyl-accepting chemotaxis (MCP) protein family.</text>
</comment>
<dbReference type="EMBL" id="FXUB01000001">
    <property type="protein sequence ID" value="SMP03877.1"/>
    <property type="molecule type" value="Genomic_DNA"/>
</dbReference>
<evidence type="ECO:0000256" key="3">
    <source>
        <dbReference type="PROSITE-ProRule" id="PRU00284"/>
    </source>
</evidence>
<comment type="caution">
    <text evidence="6">The sequence shown here is derived from an EMBL/GenBank/DDBJ whole genome shotgun (WGS) entry which is preliminary data.</text>
</comment>
<dbReference type="SUPFAM" id="SSF58104">
    <property type="entry name" value="Methyl-accepting chemotaxis protein (MCP) signaling domain"/>
    <property type="match status" value="1"/>
</dbReference>